<proteinExistence type="predicted"/>
<dbReference type="RefSeq" id="WP_281884995.1">
    <property type="nucleotide sequence ID" value="NZ_BSDP01000001.1"/>
</dbReference>
<evidence type="ECO:0000256" key="1">
    <source>
        <dbReference type="SAM" id="MobiDB-lite"/>
    </source>
</evidence>
<keyword evidence="2" id="KW-1133">Transmembrane helix</keyword>
<gene>
    <name evidence="3" type="ORF">ARHIZOSPH14_22440</name>
</gene>
<keyword evidence="2" id="KW-0472">Membrane</keyword>
<feature type="compositionally biased region" description="Low complexity" evidence="1">
    <location>
        <begin position="14"/>
        <end position="30"/>
    </location>
</feature>
<feature type="transmembrane region" description="Helical" evidence="2">
    <location>
        <begin position="132"/>
        <end position="154"/>
    </location>
</feature>
<dbReference type="AlphaFoldDB" id="A0A9W6CWR8"/>
<comment type="caution">
    <text evidence="3">The sequence shown here is derived from an EMBL/GenBank/DDBJ whole genome shotgun (WGS) entry which is preliminary data.</text>
</comment>
<sequence>MYADADDARPQEDPAAGRPASAGPPAGGSLPEPPPPAREFEEVYDTGVISRLPTGELLVVHRDWDPSPADEHASEEEVVERSLYGTVASASGIIGVLAALFVGWAVPLSIAAIVFGVLGIRRGTGDGARSAIGIATGAAGTLFSMIWIFTYVTAAGVLG</sequence>
<reference evidence="3" key="1">
    <citation type="submission" date="2022-12" db="EMBL/GenBank/DDBJ databases">
        <title>Reference genome sequencing for broad-spectrum identification of bacterial and archaeal isolates by mass spectrometry.</title>
        <authorList>
            <person name="Sekiguchi Y."/>
            <person name="Tourlousse D.M."/>
        </authorList>
    </citation>
    <scope>NUCLEOTIDE SEQUENCE</scope>
    <source>
        <strain evidence="3">14</strain>
    </source>
</reference>
<organism evidence="3 4">
    <name type="scientific">Agromyces rhizosphaerae</name>
    <dbReference type="NCBI Taxonomy" id="88374"/>
    <lineage>
        <taxon>Bacteria</taxon>
        <taxon>Bacillati</taxon>
        <taxon>Actinomycetota</taxon>
        <taxon>Actinomycetes</taxon>
        <taxon>Micrococcales</taxon>
        <taxon>Microbacteriaceae</taxon>
        <taxon>Agromyces</taxon>
    </lineage>
</organism>
<evidence type="ECO:0008006" key="5">
    <source>
        <dbReference type="Google" id="ProtNLM"/>
    </source>
</evidence>
<feature type="compositionally biased region" description="Basic and acidic residues" evidence="1">
    <location>
        <begin position="1"/>
        <end position="12"/>
    </location>
</feature>
<evidence type="ECO:0000313" key="4">
    <source>
        <dbReference type="Proteomes" id="UP001144396"/>
    </source>
</evidence>
<keyword evidence="2" id="KW-0812">Transmembrane</keyword>
<name>A0A9W6CWR8_9MICO</name>
<keyword evidence="4" id="KW-1185">Reference proteome</keyword>
<dbReference type="Proteomes" id="UP001144396">
    <property type="component" value="Unassembled WGS sequence"/>
</dbReference>
<feature type="region of interest" description="Disordered" evidence="1">
    <location>
        <begin position="1"/>
        <end position="40"/>
    </location>
</feature>
<accession>A0A9W6CWR8</accession>
<feature type="transmembrane region" description="Helical" evidence="2">
    <location>
        <begin position="93"/>
        <end position="120"/>
    </location>
</feature>
<evidence type="ECO:0000313" key="3">
    <source>
        <dbReference type="EMBL" id="GLI28002.1"/>
    </source>
</evidence>
<evidence type="ECO:0000256" key="2">
    <source>
        <dbReference type="SAM" id="Phobius"/>
    </source>
</evidence>
<protein>
    <recommendedName>
        <fullName evidence="5">DUF4190 domain-containing protein</fullName>
    </recommendedName>
</protein>
<dbReference type="EMBL" id="BSDP01000001">
    <property type="protein sequence ID" value="GLI28002.1"/>
    <property type="molecule type" value="Genomic_DNA"/>
</dbReference>